<accession>A0A845AI35</accession>
<dbReference type="EMBL" id="WTYA01000007">
    <property type="protein sequence ID" value="MXP29284.1"/>
    <property type="molecule type" value="Genomic_DNA"/>
</dbReference>
<feature type="domain" description="Peptidase M14" evidence="4">
    <location>
        <begin position="39"/>
        <end position="336"/>
    </location>
</feature>
<dbReference type="InterPro" id="IPR000834">
    <property type="entry name" value="Peptidase_M14"/>
</dbReference>
<dbReference type="GO" id="GO:0006508">
    <property type="term" value="P:proteolysis"/>
    <property type="evidence" value="ECO:0007669"/>
    <property type="project" value="InterPro"/>
</dbReference>
<comment type="caution">
    <text evidence="3">Lacks conserved residue(s) required for the propagation of feature annotation.</text>
</comment>
<dbReference type="GO" id="GO:0005615">
    <property type="term" value="C:extracellular space"/>
    <property type="evidence" value="ECO:0007669"/>
    <property type="project" value="TreeGrafter"/>
</dbReference>
<dbReference type="PANTHER" id="PTHR11705">
    <property type="entry name" value="PROTEASE FAMILY M14 CARBOXYPEPTIDASE A,B"/>
    <property type="match status" value="1"/>
</dbReference>
<evidence type="ECO:0000313" key="5">
    <source>
        <dbReference type="EMBL" id="MXP29284.1"/>
    </source>
</evidence>
<keyword evidence="6" id="KW-1185">Reference proteome</keyword>
<keyword evidence="5" id="KW-0378">Hydrolase</keyword>
<evidence type="ECO:0000259" key="4">
    <source>
        <dbReference type="PROSITE" id="PS52035"/>
    </source>
</evidence>
<dbReference type="OrthoDB" id="9767214at2"/>
<dbReference type="AlphaFoldDB" id="A0A845AI35"/>
<reference evidence="5 6" key="1">
    <citation type="submission" date="2019-12" db="EMBL/GenBank/DDBJ databases">
        <title>Genomic-based taxomic classification of the family Erythrobacteraceae.</title>
        <authorList>
            <person name="Xu L."/>
        </authorList>
    </citation>
    <scope>NUCLEOTIDE SEQUENCE [LARGE SCALE GENOMIC DNA]</scope>
    <source>
        <strain evidence="5 6">KEMB 9005-328</strain>
    </source>
</reference>
<evidence type="ECO:0000256" key="1">
    <source>
        <dbReference type="ARBA" id="ARBA00001947"/>
    </source>
</evidence>
<protein>
    <submittedName>
        <fullName evidence="5">Carboxypeptidase</fullName>
    </submittedName>
</protein>
<dbReference type="PROSITE" id="PS52035">
    <property type="entry name" value="PEPTIDASE_M14"/>
    <property type="match status" value="1"/>
</dbReference>
<dbReference type="Pfam" id="PF00246">
    <property type="entry name" value="Peptidase_M14"/>
    <property type="match status" value="1"/>
</dbReference>
<dbReference type="GO" id="GO:0008270">
    <property type="term" value="F:zinc ion binding"/>
    <property type="evidence" value="ECO:0007669"/>
    <property type="project" value="InterPro"/>
</dbReference>
<evidence type="ECO:0000256" key="3">
    <source>
        <dbReference type="PROSITE-ProRule" id="PRU01379"/>
    </source>
</evidence>
<comment type="caution">
    <text evidence="5">The sequence shown here is derived from an EMBL/GenBank/DDBJ whole genome shotgun (WGS) entry which is preliminary data.</text>
</comment>
<keyword evidence="5" id="KW-0645">Protease</keyword>
<comment type="cofactor">
    <cofactor evidence="1">
        <name>Zn(2+)</name>
        <dbReference type="ChEBI" id="CHEBI:29105"/>
    </cofactor>
</comment>
<gene>
    <name evidence="5" type="ORF">GRI58_10675</name>
</gene>
<dbReference type="GO" id="GO:0004181">
    <property type="term" value="F:metallocarboxypeptidase activity"/>
    <property type="evidence" value="ECO:0007669"/>
    <property type="project" value="InterPro"/>
</dbReference>
<evidence type="ECO:0000313" key="6">
    <source>
        <dbReference type="Proteomes" id="UP000439780"/>
    </source>
</evidence>
<keyword evidence="5" id="KW-0121">Carboxypeptidase</keyword>
<dbReference type="SUPFAM" id="SSF53187">
    <property type="entry name" value="Zn-dependent exopeptidases"/>
    <property type="match status" value="1"/>
</dbReference>
<dbReference type="SMART" id="SM00631">
    <property type="entry name" value="Zn_pept"/>
    <property type="match status" value="1"/>
</dbReference>
<dbReference type="PANTHER" id="PTHR11705:SF145">
    <property type="entry name" value="PEPTIDASE M14 CARBOXYPEPTIDASE A DOMAIN-CONTAINING PROTEIN"/>
    <property type="match status" value="1"/>
</dbReference>
<proteinExistence type="inferred from homology"/>
<organism evidence="5 6">
    <name type="scientific">Qipengyuania algicida</name>
    <dbReference type="NCBI Taxonomy" id="1836209"/>
    <lineage>
        <taxon>Bacteria</taxon>
        <taxon>Pseudomonadati</taxon>
        <taxon>Pseudomonadota</taxon>
        <taxon>Alphaproteobacteria</taxon>
        <taxon>Sphingomonadales</taxon>
        <taxon>Erythrobacteraceae</taxon>
        <taxon>Qipengyuania</taxon>
    </lineage>
</organism>
<evidence type="ECO:0000256" key="2">
    <source>
        <dbReference type="ARBA" id="ARBA00005988"/>
    </source>
</evidence>
<sequence>MRIKAPLPPAVPWTGRSEALIAKPNDPWITPAEKSDMVSTTTYAEMRAYMERLANASPLIHVVTIGKTALGRDLIAVVASKDLGADTIDGLDKVKPTVLAQAGIHPGESDGTDAGMMLLRDIALRGKADLLDKVNFVFVPIFNVDGHENASEFGRPNQRGPKEQGWRTTAQNINLNRDYIKADAPAMQAMLRLINRLDPELYLDLHVSDGVDFAYDITFGFQDAPYAHSPAENEWLENVFRKEVNGALQEQGHIPGPLVLAVDDRHPENGLMLPAFPPRFSHSYGDLRHMPAVLVEDHALKPYKQRVLGDYILLQQSLKTVAAHRDELAGAIAKDKSRRGKMVLTWQTKKKPVRIVPFRQMKAEHFQSSISGTEEIRYLGKAAPERPYPLYGSKPDFVLDPPKAYYVSVAYPKVIARLREQGIRMQALEAPTTVKVDMIRVHDPKLSDMPLGDRVRVSAGSFTHETHEQTYMPGSVRIPTDQPLGELAETMLEPRAEDSLFQWGFFMGMLTRTEYIEGYVIEPLAAQMMARDPALKKAFQAKLNSDPKFAKDPDARLAWFYERTPYYDSDYLLYPVGRELAD</sequence>
<name>A0A845AI35_9SPHN</name>
<comment type="similarity">
    <text evidence="2 3">Belongs to the peptidase M14 family.</text>
</comment>
<dbReference type="Proteomes" id="UP000439780">
    <property type="component" value="Unassembled WGS sequence"/>
</dbReference>
<dbReference type="CDD" id="cd06241">
    <property type="entry name" value="M14-like"/>
    <property type="match status" value="1"/>
</dbReference>
<dbReference type="Gene3D" id="3.40.630.10">
    <property type="entry name" value="Zn peptidases"/>
    <property type="match status" value="1"/>
</dbReference>